<name>A0AB38ZM91_9VIRU</name>
<organism evidence="1">
    <name type="scientific">Mantoniella tinhauana virus 1</name>
    <dbReference type="NCBI Taxonomy" id="3111543"/>
    <lineage>
        <taxon>Viruses</taxon>
    </lineage>
</organism>
<evidence type="ECO:0000313" key="1">
    <source>
        <dbReference type="EMBL" id="XAO13465.1"/>
    </source>
</evidence>
<proteinExistence type="predicted"/>
<sequence length="131" mass="15736">MVWSQYVYEATTGCDAGVSDDEESADVIQLNIEDWEIEYSEELHMLWNTIRTLLYDAHIEHKGEFVDFVAFCYKDHDPYHEKVTTQYDTELMHIWKNIRRIVNNNHLHEEMIRGAGFFHFVDFAKNYMCIY</sequence>
<accession>A0AB38ZM91</accession>
<reference evidence="1" key="1">
    <citation type="submission" date="2024-01" db="EMBL/GenBank/DDBJ databases">
        <title>Genomic and biogeographic characterisation of Mantoniella tinhauana virus 1, the first discovered Mantoniella-infecting prasinovirus.</title>
        <authorList>
            <person name="Rey Redondo E."/>
            <person name="Yung C.C.M."/>
        </authorList>
    </citation>
    <scope>NUCLEOTIDE SEQUENCE</scope>
    <source>
        <strain evidence="1">Lau Fau Shan</strain>
    </source>
</reference>
<dbReference type="EMBL" id="PP130629">
    <property type="protein sequence ID" value="XAO13465.1"/>
    <property type="molecule type" value="Genomic_DNA"/>
</dbReference>
<protein>
    <submittedName>
        <fullName evidence="1">Uncharacterized protein</fullName>
    </submittedName>
</protein>